<feature type="domain" description="Luciferase-like" evidence="5">
    <location>
        <begin position="52"/>
        <end position="348"/>
    </location>
</feature>
<dbReference type="GO" id="GO:0046306">
    <property type="term" value="P:alkanesulfonate catabolic process"/>
    <property type="evidence" value="ECO:0007669"/>
    <property type="project" value="TreeGrafter"/>
</dbReference>
<dbReference type="PANTHER" id="PTHR42847:SF4">
    <property type="entry name" value="ALKANESULFONATE MONOOXYGENASE-RELATED"/>
    <property type="match status" value="1"/>
</dbReference>
<protein>
    <submittedName>
        <fullName evidence="6">Uncharacterized protein y4wF</fullName>
    </submittedName>
</protein>
<dbReference type="SUPFAM" id="SSF51679">
    <property type="entry name" value="Bacterial luciferase-like"/>
    <property type="match status" value="1"/>
</dbReference>
<dbReference type="AlphaFoldDB" id="A0AA35W422"/>
<dbReference type="InterPro" id="IPR011251">
    <property type="entry name" value="Luciferase-like_dom"/>
</dbReference>
<evidence type="ECO:0000256" key="2">
    <source>
        <dbReference type="ARBA" id="ARBA00022643"/>
    </source>
</evidence>
<reference evidence="6" key="1">
    <citation type="submission" date="2023-03" db="EMBL/GenBank/DDBJ databases">
        <authorList>
            <person name="Steffen K."/>
            <person name="Cardenas P."/>
        </authorList>
    </citation>
    <scope>NUCLEOTIDE SEQUENCE</scope>
</reference>
<gene>
    <name evidence="6" type="ORF">GBAR_LOCUS3085</name>
</gene>
<keyword evidence="1" id="KW-0285">Flavoprotein</keyword>
<dbReference type="Gene3D" id="3.20.20.30">
    <property type="entry name" value="Luciferase-like domain"/>
    <property type="match status" value="1"/>
</dbReference>
<evidence type="ECO:0000313" key="6">
    <source>
        <dbReference type="EMBL" id="CAI8000981.1"/>
    </source>
</evidence>
<evidence type="ECO:0000256" key="4">
    <source>
        <dbReference type="ARBA" id="ARBA00023033"/>
    </source>
</evidence>
<evidence type="ECO:0000256" key="3">
    <source>
        <dbReference type="ARBA" id="ARBA00023002"/>
    </source>
</evidence>
<dbReference type="Pfam" id="PF00296">
    <property type="entry name" value="Bac_luciferase"/>
    <property type="match status" value="1"/>
</dbReference>
<sequence>MFLMRFTERAYVNYTEEDVRNSPNEAVRLTFSNSNFDPQEGHYLYNMYLDEYQYSEEVGFDGLMLNEHHNTPTCLGATMNLEAAILARTTTKPKIVLLGNPLPIFDNPLRLAEELAEIDMISGGRLVSGFVRGTGVESLATNTNPLYNRERFEEAHDLVLKTWTTPGPFRWEGKHYQFRVVNPFQVPLQKPHPPIWIPGTGSPETLVWCAEHNYPYIFLETDPQGTEDMKSIYAETAREHGYEPGPENFGYLVRIHVQDTDEKAYDVGKGYMVGNIGVGRIPLPRDYASPVGYGSRSDDPRFLRLREQIRSDPFRVGGLDSAHYDEILDSRRWIIGSPDTVVSQLREVLSYMRPGILAVWTNDGSISHQDTMRCLELMGEEVLPRLREIGEELELTDPFQKMAQQQSGS</sequence>
<dbReference type="PANTHER" id="PTHR42847">
    <property type="entry name" value="ALKANESULFONATE MONOOXYGENASE"/>
    <property type="match status" value="1"/>
</dbReference>
<keyword evidence="2" id="KW-0288">FMN</keyword>
<dbReference type="InterPro" id="IPR036661">
    <property type="entry name" value="Luciferase-like_sf"/>
</dbReference>
<dbReference type="Proteomes" id="UP001174909">
    <property type="component" value="Unassembled WGS sequence"/>
</dbReference>
<evidence type="ECO:0000259" key="5">
    <source>
        <dbReference type="Pfam" id="PF00296"/>
    </source>
</evidence>
<name>A0AA35W422_GEOBA</name>
<dbReference type="GO" id="GO:0008726">
    <property type="term" value="F:alkanesulfonate monooxygenase activity"/>
    <property type="evidence" value="ECO:0007669"/>
    <property type="project" value="TreeGrafter"/>
</dbReference>
<evidence type="ECO:0000313" key="7">
    <source>
        <dbReference type="Proteomes" id="UP001174909"/>
    </source>
</evidence>
<proteinExistence type="predicted"/>
<keyword evidence="3" id="KW-0560">Oxidoreductase</keyword>
<keyword evidence="4" id="KW-0503">Monooxygenase</keyword>
<dbReference type="EMBL" id="CASHTH010000421">
    <property type="protein sequence ID" value="CAI8000981.1"/>
    <property type="molecule type" value="Genomic_DNA"/>
</dbReference>
<comment type="caution">
    <text evidence="6">The sequence shown here is derived from an EMBL/GenBank/DDBJ whole genome shotgun (WGS) entry which is preliminary data.</text>
</comment>
<dbReference type="InterPro" id="IPR050172">
    <property type="entry name" value="SsuD_RutA_monooxygenase"/>
</dbReference>
<keyword evidence="7" id="KW-1185">Reference proteome</keyword>
<evidence type="ECO:0000256" key="1">
    <source>
        <dbReference type="ARBA" id="ARBA00022630"/>
    </source>
</evidence>
<accession>A0AA35W422</accession>
<organism evidence="6 7">
    <name type="scientific">Geodia barretti</name>
    <name type="common">Barrett's horny sponge</name>
    <dbReference type="NCBI Taxonomy" id="519541"/>
    <lineage>
        <taxon>Eukaryota</taxon>
        <taxon>Metazoa</taxon>
        <taxon>Porifera</taxon>
        <taxon>Demospongiae</taxon>
        <taxon>Heteroscleromorpha</taxon>
        <taxon>Tetractinellida</taxon>
        <taxon>Astrophorina</taxon>
        <taxon>Geodiidae</taxon>
        <taxon>Geodia</taxon>
    </lineage>
</organism>